<evidence type="ECO:0000313" key="4">
    <source>
        <dbReference type="Proteomes" id="UP001059480"/>
    </source>
</evidence>
<comment type="caution">
    <text evidence="3">The sequence shown here is derived from an EMBL/GenBank/DDBJ whole genome shotgun (WGS) entry which is preliminary data.</text>
</comment>
<dbReference type="PANTHER" id="PTHR33434">
    <property type="entry name" value="DEGV DOMAIN-CONTAINING PROTEIN DR_1986-RELATED"/>
    <property type="match status" value="1"/>
</dbReference>
<sequence>MKIAIVADSTAYISKEEIETSGIYILPLSVIFGQETYLEDIEIDSATFYDKVRGANELPTTSQPPIGMVYDLFKKLAKEGYDAIISIHLSSKISGTHQSVVALSEDLKDEIAIYPVDSGVSCAVEARAVQLAVKLAKENRPPEEIVERIQHLLDESYEYFIVDDLSHLKRGGRLSAGAAAVGSLLKIKPILTFEDKSIVVFEKIRTQQKAMKRIEAVFEEITGSKDGSGYDIAIINGNCPDKGDKWIKEVKKKFPKATVHAEYFGPVIGTHLGEGSLGFTWAKTLDHY</sequence>
<dbReference type="InterPro" id="IPR003797">
    <property type="entry name" value="DegV"/>
</dbReference>
<proteinExistence type="predicted"/>
<reference evidence="3" key="1">
    <citation type="submission" date="2022-07" db="EMBL/GenBank/DDBJ databases">
        <authorList>
            <person name="Jung M.-Y."/>
            <person name="Lee M."/>
        </authorList>
    </citation>
    <scope>NUCLEOTIDE SEQUENCE</scope>
    <source>
        <strain evidence="3">S8</strain>
    </source>
</reference>
<evidence type="ECO:0000256" key="1">
    <source>
        <dbReference type="ARBA" id="ARBA00003238"/>
    </source>
</evidence>
<protein>
    <submittedName>
        <fullName evidence="3">DegV family protein</fullName>
    </submittedName>
</protein>
<dbReference type="NCBIfam" id="TIGR00762">
    <property type="entry name" value="DegV"/>
    <property type="match status" value="1"/>
</dbReference>
<evidence type="ECO:0000313" key="3">
    <source>
        <dbReference type="EMBL" id="MCQ9210283.1"/>
    </source>
</evidence>
<evidence type="ECO:0000256" key="2">
    <source>
        <dbReference type="ARBA" id="ARBA00023121"/>
    </source>
</evidence>
<dbReference type="SUPFAM" id="SSF82549">
    <property type="entry name" value="DAK1/DegV-like"/>
    <property type="match status" value="1"/>
</dbReference>
<reference evidence="3" key="2">
    <citation type="journal article" date="2023" name="Curr. Microbiol.">
        <title>Granulicatella seriolae sp. nov., a Novel Facultative Anaerobe Isolated from Yellowtail Marine Fish.</title>
        <authorList>
            <person name="Lee M."/>
            <person name="Choi Y.J."/>
            <person name="Farooq A."/>
            <person name="Jeong J.B."/>
            <person name="Jung M.Y."/>
        </authorList>
    </citation>
    <scope>NUCLEOTIDE SEQUENCE</scope>
    <source>
        <strain evidence="3">S8</strain>
    </source>
</reference>
<gene>
    <name evidence="3" type="ORF">NPA36_06940</name>
</gene>
<organism evidence="3 4">
    <name type="scientific">Granulicatella seriolae</name>
    <dbReference type="NCBI Taxonomy" id="2967226"/>
    <lineage>
        <taxon>Bacteria</taxon>
        <taxon>Bacillati</taxon>
        <taxon>Bacillota</taxon>
        <taxon>Bacilli</taxon>
        <taxon>Lactobacillales</taxon>
        <taxon>Carnobacteriaceae</taxon>
        <taxon>Granulicatella</taxon>
    </lineage>
</organism>
<reference evidence="3" key="3">
    <citation type="journal article" date="2023" name="Microbiol. Resour. Announc.">
        <title>Draft Genome Sequence of Granulicatella sp. Strain S8, Isolated from a Marine Fish, Seriola quinqueradiata.</title>
        <authorList>
            <person name="Lee M."/>
            <person name="Farooq A."/>
            <person name="Jeong J.B."/>
            <person name="Jung M.Y."/>
        </authorList>
    </citation>
    <scope>NUCLEOTIDE SEQUENCE</scope>
    <source>
        <strain evidence="3">S8</strain>
    </source>
</reference>
<dbReference type="EMBL" id="JANHNZ010000006">
    <property type="protein sequence ID" value="MCQ9210283.1"/>
    <property type="molecule type" value="Genomic_DNA"/>
</dbReference>
<dbReference type="Gene3D" id="3.30.1180.10">
    <property type="match status" value="1"/>
</dbReference>
<accession>A0ABT1WP14</accession>
<keyword evidence="4" id="KW-1185">Reference proteome</keyword>
<dbReference type="InterPro" id="IPR043168">
    <property type="entry name" value="DegV_C"/>
</dbReference>
<dbReference type="InterPro" id="IPR050270">
    <property type="entry name" value="DegV_domain_contain"/>
</dbReference>
<name>A0ABT1WP14_9LACT</name>
<dbReference type="Gene3D" id="3.40.50.10170">
    <property type="match status" value="1"/>
</dbReference>
<dbReference type="Proteomes" id="UP001059480">
    <property type="component" value="Unassembled WGS sequence"/>
</dbReference>
<dbReference type="RefSeq" id="WP_256945396.1">
    <property type="nucleotide sequence ID" value="NZ_JANHNZ010000006.1"/>
</dbReference>
<keyword evidence="2" id="KW-0446">Lipid-binding</keyword>
<dbReference type="PANTHER" id="PTHR33434:SF2">
    <property type="entry name" value="FATTY ACID-BINDING PROTEIN TM_1468"/>
    <property type="match status" value="1"/>
</dbReference>
<dbReference type="PROSITE" id="PS51482">
    <property type="entry name" value="DEGV"/>
    <property type="match status" value="1"/>
</dbReference>
<comment type="function">
    <text evidence="1">May bind long-chain fatty acids, such as palmitate, and may play a role in lipid transport or fatty acid metabolism.</text>
</comment>
<dbReference type="Pfam" id="PF02645">
    <property type="entry name" value="DegV"/>
    <property type="match status" value="1"/>
</dbReference>